<gene>
    <name evidence="2" type="ORF">ACFQGO_38315</name>
</gene>
<feature type="domain" description="AB hydrolase-1" evidence="1">
    <location>
        <begin position="31"/>
        <end position="280"/>
    </location>
</feature>
<evidence type="ECO:0000313" key="3">
    <source>
        <dbReference type="Proteomes" id="UP001596112"/>
    </source>
</evidence>
<accession>A0ABW1BJC4</accession>
<proteinExistence type="predicted"/>
<dbReference type="InterPro" id="IPR000073">
    <property type="entry name" value="AB_hydrolase_1"/>
</dbReference>
<dbReference type="PANTHER" id="PTHR43433:SF5">
    <property type="entry name" value="AB HYDROLASE-1 DOMAIN-CONTAINING PROTEIN"/>
    <property type="match status" value="1"/>
</dbReference>
<keyword evidence="3" id="KW-1185">Reference proteome</keyword>
<dbReference type="PANTHER" id="PTHR43433">
    <property type="entry name" value="HYDROLASE, ALPHA/BETA FOLD FAMILY PROTEIN"/>
    <property type="match status" value="1"/>
</dbReference>
<dbReference type="GO" id="GO:0016787">
    <property type="term" value="F:hydrolase activity"/>
    <property type="evidence" value="ECO:0007669"/>
    <property type="project" value="UniProtKB-KW"/>
</dbReference>
<evidence type="ECO:0000259" key="1">
    <source>
        <dbReference type="Pfam" id="PF00561"/>
    </source>
</evidence>
<keyword evidence="2" id="KW-0378">Hydrolase</keyword>
<dbReference type="Gene3D" id="3.40.50.1820">
    <property type="entry name" value="alpha/beta hydrolase"/>
    <property type="match status" value="1"/>
</dbReference>
<comment type="caution">
    <text evidence="2">The sequence shown here is derived from an EMBL/GenBank/DDBJ whole genome shotgun (WGS) entry which is preliminary data.</text>
</comment>
<dbReference type="SUPFAM" id="SSF53474">
    <property type="entry name" value="alpha/beta-Hydrolases"/>
    <property type="match status" value="1"/>
</dbReference>
<dbReference type="Pfam" id="PF00561">
    <property type="entry name" value="Abhydrolase_1"/>
    <property type="match status" value="1"/>
</dbReference>
<reference evidence="3" key="1">
    <citation type="journal article" date="2019" name="Int. J. Syst. Evol. Microbiol.">
        <title>The Global Catalogue of Microorganisms (GCM) 10K type strain sequencing project: providing services to taxonomists for standard genome sequencing and annotation.</title>
        <authorList>
            <consortium name="The Broad Institute Genomics Platform"/>
            <consortium name="The Broad Institute Genome Sequencing Center for Infectious Disease"/>
            <person name="Wu L."/>
            <person name="Ma J."/>
        </authorList>
    </citation>
    <scope>NUCLEOTIDE SEQUENCE [LARGE SCALE GENOMIC DNA]</scope>
    <source>
        <strain evidence="3">JCM 9918</strain>
    </source>
</reference>
<protein>
    <submittedName>
        <fullName evidence="2">Alpha/beta fold hydrolase</fullName>
    </submittedName>
</protein>
<dbReference type="RefSeq" id="WP_272173302.1">
    <property type="nucleotide sequence ID" value="NZ_JAQOSL010000094.1"/>
</dbReference>
<dbReference type="Proteomes" id="UP001596112">
    <property type="component" value="Unassembled WGS sequence"/>
</dbReference>
<sequence>MNGHQDHDQFCEVATGRPLCYRTSGDPEGEPLLLVAGLGLDLTSWPREMTDALEAAGFFLIRFDNRDAGRSFHVGSPAPGPLRWLTARPRRDAYDLGDMARDTVRLLDHLELARAHVLGVSMGGMIAQTVAARYPDRILSLTSVFSTTGDRRVGGTAASTLLRMLAPPARTREQAVAGHLRMMRHVGPTGFALDEAQEAAAAARAWDRGGGMSAHAGVARQIGAIHASGDRTAELRRVTAPTLVIHGDTDRLVHPSGGRATAAAITGAHHVTVLGTGHCLAPGAVPRLVGLLTEHARAAGKSRTSSSAQRET</sequence>
<dbReference type="EMBL" id="JBHSNZ010000063">
    <property type="protein sequence ID" value="MFC5813290.1"/>
    <property type="molecule type" value="Genomic_DNA"/>
</dbReference>
<evidence type="ECO:0000313" key="2">
    <source>
        <dbReference type="EMBL" id="MFC5813290.1"/>
    </source>
</evidence>
<dbReference type="InterPro" id="IPR050471">
    <property type="entry name" value="AB_hydrolase"/>
</dbReference>
<dbReference type="InterPro" id="IPR029058">
    <property type="entry name" value="AB_hydrolase_fold"/>
</dbReference>
<dbReference type="PRINTS" id="PR00111">
    <property type="entry name" value="ABHYDROLASE"/>
</dbReference>
<organism evidence="2 3">
    <name type="scientific">Streptomyces heilongjiangensis</name>
    <dbReference type="NCBI Taxonomy" id="945052"/>
    <lineage>
        <taxon>Bacteria</taxon>
        <taxon>Bacillati</taxon>
        <taxon>Actinomycetota</taxon>
        <taxon>Actinomycetes</taxon>
        <taxon>Kitasatosporales</taxon>
        <taxon>Streptomycetaceae</taxon>
        <taxon>Streptomyces</taxon>
    </lineage>
</organism>
<name>A0ABW1BJC4_9ACTN</name>